<comment type="similarity">
    <text evidence="2">Belongs to the SLC35F solute transporter family.</text>
</comment>
<dbReference type="PANTHER" id="PTHR13146">
    <property type="match status" value="1"/>
</dbReference>
<dbReference type="InterPro" id="IPR012404">
    <property type="entry name" value="UCP036436"/>
</dbReference>
<gene>
    <name evidence="8" type="ORF">QYM36_016079</name>
</gene>
<keyword evidence="6 7" id="KW-0472">Membrane</keyword>
<keyword evidence="5 7" id="KW-1133">Transmembrane helix</keyword>
<organism evidence="8 9">
    <name type="scientific">Artemia franciscana</name>
    <name type="common">Brine shrimp</name>
    <name type="synonym">Artemia sanfranciscana</name>
    <dbReference type="NCBI Taxonomy" id="6661"/>
    <lineage>
        <taxon>Eukaryota</taxon>
        <taxon>Metazoa</taxon>
        <taxon>Ecdysozoa</taxon>
        <taxon>Arthropoda</taxon>
        <taxon>Crustacea</taxon>
        <taxon>Branchiopoda</taxon>
        <taxon>Anostraca</taxon>
        <taxon>Artemiidae</taxon>
        <taxon>Artemia</taxon>
    </lineage>
</organism>
<feature type="transmembrane region" description="Helical" evidence="7">
    <location>
        <begin position="7"/>
        <end position="27"/>
    </location>
</feature>
<dbReference type="SUPFAM" id="SSF103481">
    <property type="entry name" value="Multidrug resistance efflux transporter EmrE"/>
    <property type="match status" value="1"/>
</dbReference>
<evidence type="ECO:0008006" key="10">
    <source>
        <dbReference type="Google" id="ProtNLM"/>
    </source>
</evidence>
<dbReference type="Pfam" id="PF06027">
    <property type="entry name" value="SLC35F"/>
    <property type="match status" value="1"/>
</dbReference>
<dbReference type="EMBL" id="JAVRJZ010000020">
    <property type="protein sequence ID" value="KAK2705939.1"/>
    <property type="molecule type" value="Genomic_DNA"/>
</dbReference>
<dbReference type="PANTHER" id="PTHR13146:SF0">
    <property type="entry name" value="SOLUTE CARRIER FAMILY 35 MEMBER F6"/>
    <property type="match status" value="1"/>
</dbReference>
<keyword evidence="9" id="KW-1185">Reference proteome</keyword>
<keyword evidence="3" id="KW-0813">Transport</keyword>
<accession>A0AA88HFA6</accession>
<proteinExistence type="inferred from homology"/>
<evidence type="ECO:0000313" key="9">
    <source>
        <dbReference type="Proteomes" id="UP001187531"/>
    </source>
</evidence>
<evidence type="ECO:0000256" key="4">
    <source>
        <dbReference type="ARBA" id="ARBA00022692"/>
    </source>
</evidence>
<evidence type="ECO:0000256" key="2">
    <source>
        <dbReference type="ARBA" id="ARBA00007863"/>
    </source>
</evidence>
<evidence type="ECO:0000256" key="7">
    <source>
        <dbReference type="SAM" id="Phobius"/>
    </source>
</evidence>
<evidence type="ECO:0000313" key="8">
    <source>
        <dbReference type="EMBL" id="KAK2705939.1"/>
    </source>
</evidence>
<keyword evidence="4 7" id="KW-0812">Transmembrane</keyword>
<evidence type="ECO:0000256" key="3">
    <source>
        <dbReference type="ARBA" id="ARBA00022448"/>
    </source>
</evidence>
<feature type="transmembrane region" description="Helical" evidence="7">
    <location>
        <begin position="323"/>
        <end position="344"/>
    </location>
</feature>
<evidence type="ECO:0000256" key="6">
    <source>
        <dbReference type="ARBA" id="ARBA00023136"/>
    </source>
</evidence>
<feature type="transmembrane region" description="Helical" evidence="7">
    <location>
        <begin position="214"/>
        <end position="239"/>
    </location>
</feature>
<sequence length="395" mass="43594">MSWTARQISVAILMVITGSINTISTKWADTLEAENSVGQVKSFDHPFIQACSMFLGEMLCLLVFKTAYYYRKYQEAQVGDMTPLIRGDVSFSPFIFLPPALLDMLGTSIMYIGLNLTYASSFQMLRGSVIIFTALLSVAFLGRSLHVREWIGMLTVVVGLTVVGASDFLFGQTGSSYPVNNIITGDLLIIMAQIIVATQMVYEEKYVVKNNVPALQAVGWEGVFGFSSLALLLIPMYYIRVGPPFGNGPNGNLEDPFDAFVQMQNNPLIIVATIGTIISIAFFNFAGISVTKELSATTRMVLDSVRTLIIWGISLAFQWQQFYYLQVIGFMVLVLGMCTYNNILPKSWQGCCGRCRGRETLPENEQPIPSGFGSSCIANVTPQLQESPRNPENTN</sequence>
<dbReference type="Proteomes" id="UP001187531">
    <property type="component" value="Unassembled WGS sequence"/>
</dbReference>
<feature type="transmembrane region" description="Helical" evidence="7">
    <location>
        <begin position="47"/>
        <end position="70"/>
    </location>
</feature>
<evidence type="ECO:0000256" key="5">
    <source>
        <dbReference type="ARBA" id="ARBA00022989"/>
    </source>
</evidence>
<comment type="subcellular location">
    <subcellularLocation>
        <location evidence="1">Membrane</location>
        <topology evidence="1">Multi-pass membrane protein</topology>
    </subcellularLocation>
</comment>
<dbReference type="AlphaFoldDB" id="A0AA88HFA6"/>
<feature type="transmembrane region" description="Helical" evidence="7">
    <location>
        <begin position="91"/>
        <end position="112"/>
    </location>
</feature>
<name>A0AA88HFA6_ARTSF</name>
<evidence type="ECO:0000256" key="1">
    <source>
        <dbReference type="ARBA" id="ARBA00004141"/>
    </source>
</evidence>
<dbReference type="GO" id="GO:0022857">
    <property type="term" value="F:transmembrane transporter activity"/>
    <property type="evidence" value="ECO:0007669"/>
    <property type="project" value="InterPro"/>
</dbReference>
<feature type="transmembrane region" description="Helical" evidence="7">
    <location>
        <begin position="300"/>
        <end position="317"/>
    </location>
</feature>
<dbReference type="PIRSF" id="PIRSF036436">
    <property type="entry name" value="UCP036436"/>
    <property type="match status" value="1"/>
</dbReference>
<feature type="transmembrane region" description="Helical" evidence="7">
    <location>
        <begin position="150"/>
        <end position="170"/>
    </location>
</feature>
<dbReference type="GO" id="GO:0016020">
    <property type="term" value="C:membrane"/>
    <property type="evidence" value="ECO:0007669"/>
    <property type="project" value="UniProtKB-SubCell"/>
</dbReference>
<feature type="transmembrane region" description="Helical" evidence="7">
    <location>
        <begin position="182"/>
        <end position="202"/>
    </location>
</feature>
<comment type="caution">
    <text evidence="8">The sequence shown here is derived from an EMBL/GenBank/DDBJ whole genome shotgun (WGS) entry which is preliminary data.</text>
</comment>
<feature type="transmembrane region" description="Helical" evidence="7">
    <location>
        <begin position="268"/>
        <end position="288"/>
    </location>
</feature>
<dbReference type="InterPro" id="IPR009262">
    <property type="entry name" value="SLC35_F1/F2/F6"/>
</dbReference>
<protein>
    <recommendedName>
        <fullName evidence="10">Solute carrier family 35 member F6</fullName>
    </recommendedName>
</protein>
<dbReference type="InterPro" id="IPR037185">
    <property type="entry name" value="EmrE-like"/>
</dbReference>
<reference evidence="8" key="1">
    <citation type="submission" date="2023-07" db="EMBL/GenBank/DDBJ databases">
        <title>Chromosome-level genome assembly of Artemia franciscana.</title>
        <authorList>
            <person name="Jo E."/>
        </authorList>
    </citation>
    <scope>NUCLEOTIDE SEQUENCE</scope>
    <source>
        <tissue evidence="8">Whole body</tissue>
    </source>
</reference>
<feature type="transmembrane region" description="Helical" evidence="7">
    <location>
        <begin position="124"/>
        <end position="143"/>
    </location>
</feature>